<dbReference type="Proteomes" id="UP001204615">
    <property type="component" value="Unassembled WGS sequence"/>
</dbReference>
<name>A0ABT1FHY0_9GAMM</name>
<organism evidence="1 2">
    <name type="scientific">Dyella lutea</name>
    <dbReference type="NCBI Taxonomy" id="2950441"/>
    <lineage>
        <taxon>Bacteria</taxon>
        <taxon>Pseudomonadati</taxon>
        <taxon>Pseudomonadota</taxon>
        <taxon>Gammaproteobacteria</taxon>
        <taxon>Lysobacterales</taxon>
        <taxon>Rhodanobacteraceae</taxon>
        <taxon>Dyella</taxon>
    </lineage>
</organism>
<accession>A0ABT1FHY0</accession>
<comment type="caution">
    <text evidence="1">The sequence shown here is derived from an EMBL/GenBank/DDBJ whole genome shotgun (WGS) entry which is preliminary data.</text>
</comment>
<reference evidence="1 2" key="1">
    <citation type="submission" date="2022-06" db="EMBL/GenBank/DDBJ databases">
        <title>Dyella sp. Sa strain:Sa Genome sequencing.</title>
        <authorList>
            <person name="Park S."/>
        </authorList>
    </citation>
    <scope>NUCLEOTIDE SEQUENCE [LARGE SCALE GENOMIC DNA]</scope>
    <source>
        <strain evidence="1 2">Sa</strain>
    </source>
</reference>
<dbReference type="RefSeq" id="WP_253568828.1">
    <property type="nucleotide sequence ID" value="NZ_JAMZEK010000004.1"/>
</dbReference>
<sequence length="206" mass="22365">MNNGISIREFARREGVSDTLVRRAVKQGRLTLFADKTIDQGLVGSAWREGNVGRAAAPPAGANTGANTCEQVRTPPADAGLCSQPDEEAADEGLEAEAQRLLETGAVGLLPYEAALTKKENYLALLRQLEYSQKSRFLIELAKAERALFEGARAARDAWLNWPARVGPLIAADLGLEADKVTEVITEHVHKHIAQLGEPDVHFTEE</sequence>
<protein>
    <submittedName>
        <fullName evidence="1">Uncharacterized protein</fullName>
    </submittedName>
</protein>
<proteinExistence type="predicted"/>
<keyword evidence="2" id="KW-1185">Reference proteome</keyword>
<evidence type="ECO:0000313" key="2">
    <source>
        <dbReference type="Proteomes" id="UP001204615"/>
    </source>
</evidence>
<evidence type="ECO:0000313" key="1">
    <source>
        <dbReference type="EMBL" id="MCP1376033.1"/>
    </source>
</evidence>
<gene>
    <name evidence="1" type="ORF">NC595_18450</name>
</gene>
<dbReference type="EMBL" id="JAMZEK010000004">
    <property type="protein sequence ID" value="MCP1376033.1"/>
    <property type="molecule type" value="Genomic_DNA"/>
</dbReference>